<evidence type="ECO:0000313" key="2">
    <source>
        <dbReference type="Proteomes" id="UP000268014"/>
    </source>
</evidence>
<evidence type="ECO:0000313" key="1">
    <source>
        <dbReference type="EMBL" id="VDO43418.1"/>
    </source>
</evidence>
<organism evidence="3">
    <name type="scientific">Haemonchus placei</name>
    <name type="common">Barber's pole worm</name>
    <dbReference type="NCBI Taxonomy" id="6290"/>
    <lineage>
        <taxon>Eukaryota</taxon>
        <taxon>Metazoa</taxon>
        <taxon>Ecdysozoa</taxon>
        <taxon>Nematoda</taxon>
        <taxon>Chromadorea</taxon>
        <taxon>Rhabditida</taxon>
        <taxon>Rhabditina</taxon>
        <taxon>Rhabditomorpha</taxon>
        <taxon>Strongyloidea</taxon>
        <taxon>Trichostrongylidae</taxon>
        <taxon>Haemonchus</taxon>
    </lineage>
</organism>
<dbReference type="EMBL" id="UZAF01017624">
    <property type="protein sequence ID" value="VDO43418.1"/>
    <property type="molecule type" value="Genomic_DNA"/>
</dbReference>
<dbReference type="Proteomes" id="UP000268014">
    <property type="component" value="Unassembled WGS sequence"/>
</dbReference>
<dbReference type="AlphaFoldDB" id="A0A0N4WKN9"/>
<proteinExistence type="predicted"/>
<name>A0A0N4WKN9_HAEPC</name>
<accession>A0A0N4WKN9</accession>
<keyword evidence="2" id="KW-1185">Reference proteome</keyword>
<reference evidence="3" key="1">
    <citation type="submission" date="2017-02" db="UniProtKB">
        <authorList>
            <consortium name="WormBaseParasite"/>
        </authorList>
    </citation>
    <scope>IDENTIFICATION</scope>
</reference>
<reference evidence="1 2" key="2">
    <citation type="submission" date="2018-11" db="EMBL/GenBank/DDBJ databases">
        <authorList>
            <consortium name="Pathogen Informatics"/>
        </authorList>
    </citation>
    <scope>NUCLEOTIDE SEQUENCE [LARGE SCALE GENOMIC DNA]</scope>
    <source>
        <strain evidence="1 2">MHpl1</strain>
    </source>
</reference>
<protein>
    <submittedName>
        <fullName evidence="3">Phage protein</fullName>
    </submittedName>
</protein>
<gene>
    <name evidence="1" type="ORF">HPLM_LOCUS11648</name>
</gene>
<sequence>MKNSGKEYRMESSVRYFQLTTATVFDISSLEESKGWPIIIQFEMRAFLASDGYRLDYIDSVNKRLNNSDKEGAVFHETVSRLAHGYHLISYSLKENVESKVAKRLG</sequence>
<dbReference type="WBParaSite" id="HPLM_0001165601-mRNA-1">
    <property type="protein sequence ID" value="HPLM_0001165601-mRNA-1"/>
    <property type="gene ID" value="HPLM_0001165601"/>
</dbReference>
<evidence type="ECO:0000313" key="3">
    <source>
        <dbReference type="WBParaSite" id="HPLM_0001165601-mRNA-1"/>
    </source>
</evidence>